<dbReference type="SUPFAM" id="SSF109854">
    <property type="entry name" value="DinB/YfiT-like putative metalloenzymes"/>
    <property type="match status" value="1"/>
</dbReference>
<dbReference type="AlphaFoldDB" id="A0A4S4A523"/>
<reference evidence="4 5" key="1">
    <citation type="submission" date="2019-04" db="EMBL/GenBank/DDBJ databases">
        <title>Rhizobium terrae sp. nov., isolated from a paddy soil.</title>
        <authorList>
            <person name="Lin S.-Y."/>
            <person name="Hameed A."/>
            <person name="Huang H.-I."/>
            <person name="Young C.-C."/>
        </authorList>
    </citation>
    <scope>NUCLEOTIDE SEQUENCE [LARGE SCALE GENOMIC DNA]</scope>
    <source>
        <strain evidence="4 5">CC-HIH110</strain>
    </source>
</reference>
<evidence type="ECO:0000313" key="4">
    <source>
        <dbReference type="EMBL" id="THF53592.1"/>
    </source>
</evidence>
<comment type="similarity">
    <text evidence="1">Belongs to the DinB family.</text>
</comment>
<protein>
    <submittedName>
        <fullName evidence="4">Damage-inducible protein DinB</fullName>
    </submittedName>
</protein>
<keyword evidence="2 3" id="KW-0479">Metal-binding</keyword>
<dbReference type="Gene3D" id="1.20.120.450">
    <property type="entry name" value="dinb family like domain"/>
    <property type="match status" value="1"/>
</dbReference>
<dbReference type="Pfam" id="PF05163">
    <property type="entry name" value="DinB"/>
    <property type="match status" value="1"/>
</dbReference>
<accession>A0A4S4A523</accession>
<dbReference type="RefSeq" id="WP_190235056.1">
    <property type="nucleotide sequence ID" value="NZ_SSOA01000001.1"/>
</dbReference>
<keyword evidence="5" id="KW-1185">Reference proteome</keyword>
<dbReference type="InterPro" id="IPR007837">
    <property type="entry name" value="DinB"/>
</dbReference>
<dbReference type="EMBL" id="SSOA01000001">
    <property type="protein sequence ID" value="THF53592.1"/>
    <property type="molecule type" value="Genomic_DNA"/>
</dbReference>
<dbReference type="InterPro" id="IPR034660">
    <property type="entry name" value="DinB/YfiT-like"/>
</dbReference>
<dbReference type="PANTHER" id="PTHR37302">
    <property type="entry name" value="SLR1116 PROTEIN"/>
    <property type="match status" value="1"/>
</dbReference>
<name>A0A4S4A523_9HYPH</name>
<dbReference type="PANTHER" id="PTHR37302:SF3">
    <property type="entry name" value="DAMAGE-INDUCIBLE PROTEIN DINB"/>
    <property type="match status" value="1"/>
</dbReference>
<gene>
    <name evidence="4" type="ORF">E6C51_00225</name>
</gene>
<dbReference type="GO" id="GO:0046872">
    <property type="term" value="F:metal ion binding"/>
    <property type="evidence" value="ECO:0007669"/>
    <property type="project" value="UniProtKB-KW"/>
</dbReference>
<organism evidence="4 5">
    <name type="scientific">Allorhizobium terrae</name>
    <dbReference type="NCBI Taxonomy" id="1848972"/>
    <lineage>
        <taxon>Bacteria</taxon>
        <taxon>Pseudomonadati</taxon>
        <taxon>Pseudomonadota</taxon>
        <taxon>Alphaproteobacteria</taxon>
        <taxon>Hyphomicrobiales</taxon>
        <taxon>Rhizobiaceae</taxon>
        <taxon>Rhizobium/Agrobacterium group</taxon>
        <taxon>Allorhizobium</taxon>
    </lineage>
</organism>
<evidence type="ECO:0000256" key="2">
    <source>
        <dbReference type="ARBA" id="ARBA00022723"/>
    </source>
</evidence>
<evidence type="ECO:0000256" key="3">
    <source>
        <dbReference type="PIRSR" id="PIRSR607837-1"/>
    </source>
</evidence>
<dbReference type="Proteomes" id="UP000310754">
    <property type="component" value="Unassembled WGS sequence"/>
</dbReference>
<feature type="binding site" evidence="3">
    <location>
        <position position="53"/>
    </location>
    <ligand>
        <name>a divalent metal cation</name>
        <dbReference type="ChEBI" id="CHEBI:60240"/>
    </ligand>
</feature>
<sequence>MMTFDPCRIFRKMARNNALANARLLAACAQLQPGEFEAPRVSFFPSIKATLNHILIVDWFYVDALEGGTLGLAAFDVEEPFDTINALREAQSAVDQRLLRFSDALTAEALASQITVHRGTRLQIERCDDLLFHLLHHQTHHRGQVHAMLAGTSVKPPQLDEFITTNDFEDRVDVMQILGWTEADLHH</sequence>
<evidence type="ECO:0000313" key="5">
    <source>
        <dbReference type="Proteomes" id="UP000310754"/>
    </source>
</evidence>
<proteinExistence type="inferred from homology"/>
<feature type="binding site" evidence="3">
    <location>
        <position position="137"/>
    </location>
    <ligand>
        <name>a divalent metal cation</name>
        <dbReference type="ChEBI" id="CHEBI:60240"/>
    </ligand>
</feature>
<evidence type="ECO:0000256" key="1">
    <source>
        <dbReference type="ARBA" id="ARBA00008635"/>
    </source>
</evidence>
<feature type="binding site" evidence="3">
    <location>
        <position position="141"/>
    </location>
    <ligand>
        <name>a divalent metal cation</name>
        <dbReference type="ChEBI" id="CHEBI:60240"/>
    </ligand>
</feature>
<comment type="caution">
    <text evidence="4">The sequence shown here is derived from an EMBL/GenBank/DDBJ whole genome shotgun (WGS) entry which is preliminary data.</text>
</comment>